<dbReference type="EMBL" id="JAGIZB010000010">
    <property type="protein sequence ID" value="MBP0445567.1"/>
    <property type="molecule type" value="Genomic_DNA"/>
</dbReference>
<evidence type="ECO:0008006" key="5">
    <source>
        <dbReference type="Google" id="ProtNLM"/>
    </source>
</evidence>
<evidence type="ECO:0000256" key="2">
    <source>
        <dbReference type="SAM" id="MobiDB-lite"/>
    </source>
</evidence>
<proteinExistence type="predicted"/>
<accession>A0ABS4AEV4</accession>
<evidence type="ECO:0000313" key="4">
    <source>
        <dbReference type="Proteomes" id="UP000681594"/>
    </source>
</evidence>
<keyword evidence="4" id="KW-1185">Reference proteome</keyword>
<organism evidence="3 4">
    <name type="scientific">Pararoseomonas baculiformis</name>
    <dbReference type="NCBI Taxonomy" id="2820812"/>
    <lineage>
        <taxon>Bacteria</taxon>
        <taxon>Pseudomonadati</taxon>
        <taxon>Pseudomonadota</taxon>
        <taxon>Alphaproteobacteria</taxon>
        <taxon>Acetobacterales</taxon>
        <taxon>Acetobacteraceae</taxon>
        <taxon>Pararoseomonas</taxon>
    </lineage>
</organism>
<dbReference type="Proteomes" id="UP000681594">
    <property type="component" value="Unassembled WGS sequence"/>
</dbReference>
<name>A0ABS4AEV4_9PROT</name>
<gene>
    <name evidence="3" type="ORF">J8J14_12345</name>
</gene>
<feature type="compositionally biased region" description="Low complexity" evidence="2">
    <location>
        <begin position="234"/>
        <end position="243"/>
    </location>
</feature>
<feature type="region of interest" description="Disordered" evidence="2">
    <location>
        <begin position="152"/>
        <end position="180"/>
    </location>
</feature>
<evidence type="ECO:0000313" key="3">
    <source>
        <dbReference type="EMBL" id="MBP0445567.1"/>
    </source>
</evidence>
<protein>
    <recommendedName>
        <fullName evidence="5">PspA/IM30 family protein</fullName>
    </recommendedName>
</protein>
<feature type="compositionally biased region" description="Basic and acidic residues" evidence="2">
    <location>
        <begin position="152"/>
        <end position="174"/>
    </location>
</feature>
<reference evidence="3 4" key="1">
    <citation type="submission" date="2021-03" db="EMBL/GenBank/DDBJ databases">
        <authorList>
            <person name="So Y."/>
        </authorList>
    </citation>
    <scope>NUCLEOTIDE SEQUENCE [LARGE SCALE GENOMIC DNA]</scope>
    <source>
        <strain evidence="3 4">SSH11</strain>
    </source>
</reference>
<comment type="caution">
    <text evidence="3">The sequence shown here is derived from an EMBL/GenBank/DDBJ whole genome shotgun (WGS) entry which is preliminary data.</text>
</comment>
<feature type="coiled-coil region" evidence="1">
    <location>
        <begin position="30"/>
        <end position="96"/>
    </location>
</feature>
<dbReference type="RefSeq" id="WP_209379805.1">
    <property type="nucleotide sequence ID" value="NZ_JAGIZB010000010.1"/>
</dbReference>
<evidence type="ECO:0000256" key="1">
    <source>
        <dbReference type="SAM" id="Coils"/>
    </source>
</evidence>
<keyword evidence="1" id="KW-0175">Coiled coil</keyword>
<feature type="region of interest" description="Disordered" evidence="2">
    <location>
        <begin position="234"/>
        <end position="269"/>
    </location>
</feature>
<sequence length="269" mass="28858">MLAFIRNLVGVKTDQAVNNAVEAIVRWDPKSATEAELRTMEQHLDQLGLQVAEARQAYEKERKEADAIQALSTQRMAAAEQLNARLEAEADPARKAELERSLTTLLGMLEEMAPEIEREKQDAADAHEFMQTLQQTYDQAGQKLRSARAELTRAQRDMTRADAQRDAAERRAEAARQAAGLSGATSGLSVALKAMQDAAARDLAQAEAANAKAKLLTPTQPEKEDPNIAAALAAASGKGAAPANLSDRLAALRRGQGQGQGQKQIAGPG</sequence>